<gene>
    <name evidence="1" type="ORF">E2C01_046484</name>
</gene>
<dbReference type="AlphaFoldDB" id="A0A5B7G159"/>
<evidence type="ECO:0000313" key="2">
    <source>
        <dbReference type="Proteomes" id="UP000324222"/>
    </source>
</evidence>
<keyword evidence="2" id="KW-1185">Reference proteome</keyword>
<accession>A0A5B7G159</accession>
<reference evidence="1 2" key="1">
    <citation type="submission" date="2019-05" db="EMBL/GenBank/DDBJ databases">
        <title>Another draft genome of Portunus trituberculatus and its Hox gene families provides insights of decapod evolution.</title>
        <authorList>
            <person name="Jeong J.-H."/>
            <person name="Song I."/>
            <person name="Kim S."/>
            <person name="Choi T."/>
            <person name="Kim D."/>
            <person name="Ryu S."/>
            <person name="Kim W."/>
        </authorList>
    </citation>
    <scope>NUCLEOTIDE SEQUENCE [LARGE SCALE GENOMIC DNA]</scope>
    <source>
        <tissue evidence="1">Muscle</tissue>
    </source>
</reference>
<evidence type="ECO:0000313" key="1">
    <source>
        <dbReference type="EMBL" id="MPC52612.1"/>
    </source>
</evidence>
<proteinExistence type="predicted"/>
<protein>
    <submittedName>
        <fullName evidence="1">Uncharacterized protein</fullName>
    </submittedName>
</protein>
<dbReference type="Proteomes" id="UP000324222">
    <property type="component" value="Unassembled WGS sequence"/>
</dbReference>
<dbReference type="EMBL" id="VSRR010011014">
    <property type="protein sequence ID" value="MPC52612.1"/>
    <property type="molecule type" value="Genomic_DNA"/>
</dbReference>
<organism evidence="1 2">
    <name type="scientific">Portunus trituberculatus</name>
    <name type="common">Swimming crab</name>
    <name type="synonym">Neptunus trituberculatus</name>
    <dbReference type="NCBI Taxonomy" id="210409"/>
    <lineage>
        <taxon>Eukaryota</taxon>
        <taxon>Metazoa</taxon>
        <taxon>Ecdysozoa</taxon>
        <taxon>Arthropoda</taxon>
        <taxon>Crustacea</taxon>
        <taxon>Multicrustacea</taxon>
        <taxon>Malacostraca</taxon>
        <taxon>Eumalacostraca</taxon>
        <taxon>Eucarida</taxon>
        <taxon>Decapoda</taxon>
        <taxon>Pleocyemata</taxon>
        <taxon>Brachyura</taxon>
        <taxon>Eubrachyura</taxon>
        <taxon>Portunoidea</taxon>
        <taxon>Portunidae</taxon>
        <taxon>Portuninae</taxon>
        <taxon>Portunus</taxon>
    </lineage>
</organism>
<sequence length="100" mass="11433">MEVGRGSVSEYNPVHSVQWSTKCRCPWRAAWLAGVQRDTNYTLALNDRTFSVGREGKHEGTTPLALHMVGITRQSQRCSRPDHQRFRKTLERAVDAFPHP</sequence>
<comment type="caution">
    <text evidence="1">The sequence shown here is derived from an EMBL/GenBank/DDBJ whole genome shotgun (WGS) entry which is preliminary data.</text>
</comment>
<name>A0A5B7G159_PORTR</name>